<gene>
    <name evidence="1" type="ORF">LDG_5569</name>
</gene>
<keyword evidence="2" id="KW-1185">Reference proteome</keyword>
<name>G9EK46_9GAMM</name>
<evidence type="ECO:0000313" key="1">
    <source>
        <dbReference type="EMBL" id="EHL32197.1"/>
    </source>
</evidence>
<dbReference type="AlphaFoldDB" id="G9EK46"/>
<sequence>MCIGCKTLCIFSVVANASEFSKVFGTGFLLFHLGADYKFVYLKLM</sequence>
<protein>
    <submittedName>
        <fullName evidence="1">Uncharacterized protein</fullName>
    </submittedName>
</protein>
<dbReference type="HOGENOM" id="CLU_3201495_0_0_6"/>
<proteinExistence type="predicted"/>
<dbReference type="EMBL" id="JH413801">
    <property type="protein sequence ID" value="EHL32197.1"/>
    <property type="molecule type" value="Genomic_DNA"/>
</dbReference>
<reference evidence="1 2" key="1">
    <citation type="journal article" date="2011" name="BMC Genomics">
        <title>Insight into cross-talk between intra-amoebal pathogens.</title>
        <authorList>
            <person name="Gimenez G."/>
            <person name="Bertelli C."/>
            <person name="Moliner C."/>
            <person name="Robert C."/>
            <person name="Raoult D."/>
            <person name="Fournier P.E."/>
            <person name="Greub G."/>
        </authorList>
    </citation>
    <scope>NUCLEOTIDE SEQUENCE [LARGE SCALE GENOMIC DNA]</scope>
    <source>
        <strain evidence="1 2">LLAP12</strain>
    </source>
</reference>
<organism evidence="1 2">
    <name type="scientific">Legionella drancourtii LLAP12</name>
    <dbReference type="NCBI Taxonomy" id="658187"/>
    <lineage>
        <taxon>Bacteria</taxon>
        <taxon>Pseudomonadati</taxon>
        <taxon>Pseudomonadota</taxon>
        <taxon>Gammaproteobacteria</taxon>
        <taxon>Legionellales</taxon>
        <taxon>Legionellaceae</taxon>
        <taxon>Legionella</taxon>
    </lineage>
</organism>
<dbReference type="InParanoid" id="G9EK46"/>
<evidence type="ECO:0000313" key="2">
    <source>
        <dbReference type="Proteomes" id="UP000002770"/>
    </source>
</evidence>
<dbReference type="Proteomes" id="UP000002770">
    <property type="component" value="Unassembled WGS sequence"/>
</dbReference>
<accession>G9EK46</accession>